<dbReference type="OrthoDB" id="10069847at2759"/>
<dbReference type="Pfam" id="PF20700">
    <property type="entry name" value="Mutator"/>
    <property type="match status" value="1"/>
</dbReference>
<proteinExistence type="predicted"/>
<keyword evidence="3" id="KW-1185">Reference proteome</keyword>
<organism evidence="2 3">
    <name type="scientific">Acanthoscelides obtectus</name>
    <name type="common">Bean weevil</name>
    <name type="synonym">Bruchus obtectus</name>
    <dbReference type="NCBI Taxonomy" id="200917"/>
    <lineage>
        <taxon>Eukaryota</taxon>
        <taxon>Metazoa</taxon>
        <taxon>Ecdysozoa</taxon>
        <taxon>Arthropoda</taxon>
        <taxon>Hexapoda</taxon>
        <taxon>Insecta</taxon>
        <taxon>Pterygota</taxon>
        <taxon>Neoptera</taxon>
        <taxon>Endopterygota</taxon>
        <taxon>Coleoptera</taxon>
        <taxon>Polyphaga</taxon>
        <taxon>Cucujiformia</taxon>
        <taxon>Chrysomeloidea</taxon>
        <taxon>Chrysomelidae</taxon>
        <taxon>Bruchinae</taxon>
        <taxon>Bruchini</taxon>
        <taxon>Acanthoscelides</taxon>
    </lineage>
</organism>
<gene>
    <name evidence="2" type="ORF">ACAOBT_LOCUS11977</name>
</gene>
<dbReference type="EMBL" id="CAKOFQ010006844">
    <property type="protein sequence ID" value="CAH1976126.1"/>
    <property type="molecule type" value="Genomic_DNA"/>
</dbReference>
<accession>A0A9P0PB24</accession>
<feature type="domain" description="Mutator-like transposase" evidence="1">
    <location>
        <begin position="1"/>
        <end position="284"/>
    </location>
</feature>
<evidence type="ECO:0000313" key="3">
    <source>
        <dbReference type="Proteomes" id="UP001152888"/>
    </source>
</evidence>
<evidence type="ECO:0000259" key="1">
    <source>
        <dbReference type="Pfam" id="PF20700"/>
    </source>
</evidence>
<protein>
    <recommendedName>
        <fullName evidence="1">Mutator-like transposase domain-containing protein</fullName>
    </recommendedName>
</protein>
<dbReference type="InterPro" id="IPR049012">
    <property type="entry name" value="Mutator_transp_dom"/>
</dbReference>
<name>A0A9P0PB24_ACAOB</name>
<dbReference type="Proteomes" id="UP001152888">
    <property type="component" value="Unassembled WGS sequence"/>
</dbReference>
<dbReference type="AlphaFoldDB" id="A0A9P0PB24"/>
<reference evidence="2" key="1">
    <citation type="submission" date="2022-03" db="EMBL/GenBank/DDBJ databases">
        <authorList>
            <person name="Sayadi A."/>
        </authorList>
    </citation>
    <scope>NUCLEOTIDE SEQUENCE</scope>
</reference>
<comment type="caution">
    <text evidence="2">The sequence shown here is derived from an EMBL/GenBank/DDBJ whole genome shotgun (WGS) entry which is preliminary data.</text>
</comment>
<sequence length="309" mass="34954">MMNIGSGFTHLEQITATLDMPCMSTRMYDKLHDEICEAWEQTSVETMKNAPDEEKALAVTDGQVDANGVPLITVVADGSWAKRSYHSNYSSLSGAAAIIGYKTKKVLFLGVRNKYCTICKIAERANMSLTKPHKCFKNWTGSSSSMEADIIAEGFSKSLEMYGLIYDKLIADGDSNCYKRVLDAHPYEDVIVEKIECKNHLLRNYSRKIRDLIKDTSAGPLVLRKQIQQNQLKLRWAISKAVSYRKSENIEFTQKVEGLKKDIQNSISHIFGEHKDCQNIRYFCNKPYVAHGTTMSDLKMTGALTWNNH</sequence>
<evidence type="ECO:0000313" key="2">
    <source>
        <dbReference type="EMBL" id="CAH1976126.1"/>
    </source>
</evidence>